<dbReference type="InterPro" id="IPR020784">
    <property type="entry name" value="Ribosomal_uL11_N"/>
</dbReference>
<evidence type="ECO:0000313" key="10">
    <source>
        <dbReference type="EMBL" id="AIF83269.1"/>
    </source>
</evidence>
<dbReference type="NCBIfam" id="NF002232">
    <property type="entry name" value="PRK01143.1"/>
    <property type="match status" value="1"/>
</dbReference>
<dbReference type="GO" id="GO:0003735">
    <property type="term" value="F:structural constituent of ribosome"/>
    <property type="evidence" value="ECO:0007669"/>
    <property type="project" value="InterPro"/>
</dbReference>
<dbReference type="PANTHER" id="PTHR11661:SF1">
    <property type="entry name" value="LARGE RIBOSOMAL SUBUNIT PROTEIN UL11M"/>
    <property type="match status" value="1"/>
</dbReference>
<comment type="similarity">
    <text evidence="1 6 7">Belongs to the universal ribosomal protein uL11 family.</text>
</comment>
<evidence type="ECO:0000259" key="9">
    <source>
        <dbReference type="Pfam" id="PF03946"/>
    </source>
</evidence>
<dbReference type="HAMAP" id="MF_00736">
    <property type="entry name" value="Ribosomal_uL11"/>
    <property type="match status" value="1"/>
</dbReference>
<dbReference type="InterPro" id="IPR036769">
    <property type="entry name" value="Ribosomal_uL11_C_sf"/>
</dbReference>
<comment type="subunit">
    <text evidence="6">Part of the ribosomal stalk of the 50S ribosomal subunit. Interacts with L10 and the large rRNA to form the base of the stalk. L10 forms an elongated spine to which L12 dimers bind in a sequential fashion forming a multimeric L10(L12)X complex.</text>
</comment>
<dbReference type="GO" id="GO:0006412">
    <property type="term" value="P:translation"/>
    <property type="evidence" value="ECO:0007669"/>
    <property type="project" value="UniProtKB-UniRule"/>
</dbReference>
<dbReference type="GO" id="GO:0015934">
    <property type="term" value="C:large ribosomal subunit"/>
    <property type="evidence" value="ECO:0007669"/>
    <property type="project" value="TreeGrafter"/>
</dbReference>
<gene>
    <name evidence="6" type="primary">rpl11</name>
    <name evidence="10" type="ORF">NTE_01197</name>
</gene>
<comment type="function">
    <text evidence="6">Forms part of the ribosomal stalk which helps the ribosome interact with GTP-bound translation factors.</text>
</comment>
<keyword evidence="3 6" id="KW-0694">RNA-binding</keyword>
<evidence type="ECO:0000256" key="7">
    <source>
        <dbReference type="RuleBase" id="RU003978"/>
    </source>
</evidence>
<keyword evidence="2 6" id="KW-0699">rRNA-binding</keyword>
<accession>A0A075MVH8</accession>
<feature type="domain" description="Large ribosomal subunit protein uL11 C-terminal" evidence="8">
    <location>
        <begin position="71"/>
        <end position="138"/>
    </location>
</feature>
<dbReference type="SUPFAM" id="SSF54747">
    <property type="entry name" value="Ribosomal L11/L12e N-terminal domain"/>
    <property type="match status" value="1"/>
</dbReference>
<dbReference type="EMBL" id="CP007174">
    <property type="protein sequence ID" value="AIF83269.1"/>
    <property type="molecule type" value="Genomic_DNA"/>
</dbReference>
<sequence length="160" mass="16361">MGDKKSISALVSGGEANAGPPLGPALGPMGVNVLQVVNTINEKTKDFPGMKVPVKVEVDAETKKFTVEVGIPPTAALVAKESGIPKGSGTAGKDYAGDLSMASAAKIARMKIDGSYAKDIKGAAKEVIGSCVSMGVKVEGKPAKEVYPDINAGKYDDLLK</sequence>
<dbReference type="Proteomes" id="UP000028194">
    <property type="component" value="Chromosome"/>
</dbReference>
<evidence type="ECO:0000259" key="8">
    <source>
        <dbReference type="Pfam" id="PF00298"/>
    </source>
</evidence>
<dbReference type="InterPro" id="IPR020783">
    <property type="entry name" value="Ribosomal_uL11_C"/>
</dbReference>
<dbReference type="InterPro" id="IPR036796">
    <property type="entry name" value="Ribosomal_uL11_N_sf"/>
</dbReference>
<dbReference type="PROSITE" id="PS00359">
    <property type="entry name" value="RIBOSOMAL_L11"/>
    <property type="match status" value="1"/>
</dbReference>
<dbReference type="CDD" id="cd00349">
    <property type="entry name" value="Ribosomal_L11"/>
    <property type="match status" value="1"/>
</dbReference>
<protein>
    <recommendedName>
        <fullName evidence="6">Large ribosomal subunit protein uL11</fullName>
    </recommendedName>
</protein>
<dbReference type="InterPro" id="IPR000911">
    <property type="entry name" value="Ribosomal_uL11"/>
</dbReference>
<dbReference type="Gene3D" id="3.30.1550.10">
    <property type="entry name" value="Ribosomal protein L11/L12, N-terminal domain"/>
    <property type="match status" value="1"/>
</dbReference>
<evidence type="ECO:0000256" key="6">
    <source>
        <dbReference type="HAMAP-Rule" id="MF_00736"/>
    </source>
</evidence>
<name>A0A075MVH8_9ARCH</name>
<dbReference type="GeneID" id="41597006"/>
<dbReference type="KEGG" id="nev:NTE_01197"/>
<dbReference type="InterPro" id="IPR020785">
    <property type="entry name" value="Ribosomal_uL11_CS"/>
</dbReference>
<evidence type="ECO:0000313" key="11">
    <source>
        <dbReference type="Proteomes" id="UP000028194"/>
    </source>
</evidence>
<dbReference type="RefSeq" id="WP_148700062.1">
    <property type="nucleotide sequence ID" value="NZ_CP007174.1"/>
</dbReference>
<feature type="domain" description="Large ribosomal subunit protein uL11 N-terminal" evidence="9">
    <location>
        <begin position="9"/>
        <end position="65"/>
    </location>
</feature>
<dbReference type="AlphaFoldDB" id="A0A075MVH8"/>
<dbReference type="PANTHER" id="PTHR11661">
    <property type="entry name" value="60S RIBOSOMAL PROTEIN L12"/>
    <property type="match status" value="1"/>
</dbReference>
<evidence type="ECO:0000256" key="4">
    <source>
        <dbReference type="ARBA" id="ARBA00022980"/>
    </source>
</evidence>
<keyword evidence="11" id="KW-1185">Reference proteome</keyword>
<dbReference type="GO" id="GO:0070180">
    <property type="term" value="F:large ribosomal subunit rRNA binding"/>
    <property type="evidence" value="ECO:0007669"/>
    <property type="project" value="UniProtKB-UniRule"/>
</dbReference>
<evidence type="ECO:0000256" key="2">
    <source>
        <dbReference type="ARBA" id="ARBA00022730"/>
    </source>
</evidence>
<dbReference type="FunFam" id="3.30.1550.10:FF:000007">
    <property type="entry name" value="50S ribosomal protein L11"/>
    <property type="match status" value="1"/>
</dbReference>
<dbReference type="eggNOG" id="arCOG04372">
    <property type="taxonomic scope" value="Archaea"/>
</dbReference>
<dbReference type="Pfam" id="PF03946">
    <property type="entry name" value="Ribosomal_L11_N"/>
    <property type="match status" value="1"/>
</dbReference>
<evidence type="ECO:0000256" key="5">
    <source>
        <dbReference type="ARBA" id="ARBA00023274"/>
    </source>
</evidence>
<dbReference type="Gene3D" id="1.10.10.250">
    <property type="entry name" value="Ribosomal protein L11, C-terminal domain"/>
    <property type="match status" value="1"/>
</dbReference>
<dbReference type="SMART" id="SM00649">
    <property type="entry name" value="RL11"/>
    <property type="match status" value="1"/>
</dbReference>
<evidence type="ECO:0000256" key="3">
    <source>
        <dbReference type="ARBA" id="ARBA00022884"/>
    </source>
</evidence>
<dbReference type="Pfam" id="PF00298">
    <property type="entry name" value="Ribosomal_L11"/>
    <property type="match status" value="1"/>
</dbReference>
<proteinExistence type="inferred from homology"/>
<keyword evidence="4 6" id="KW-0689">Ribosomal protein</keyword>
<reference evidence="10 11" key="1">
    <citation type="journal article" date="2014" name="PLoS ONE">
        <title>Genome Sequence of Candidatus Nitrososphaera evergladensis from Group I.1b Enriched from Everglades Soil Reveals Novel Genomic Features of the Ammonia-Oxidizing Archaea.</title>
        <authorList>
            <person name="Zhalnina K.V."/>
            <person name="Dias R."/>
            <person name="Leonard M.T."/>
            <person name="Dorr de Quadros P."/>
            <person name="Camargo F.A."/>
            <person name="Drew J.C."/>
            <person name="Farmerie W.G."/>
            <person name="Daroub S.H."/>
            <person name="Triplett E.W."/>
        </authorList>
    </citation>
    <scope>NUCLEOTIDE SEQUENCE [LARGE SCALE GENOMIC DNA]</scope>
    <source>
        <strain evidence="10 11">SR1</strain>
    </source>
</reference>
<keyword evidence="5 6" id="KW-0687">Ribonucleoprotein</keyword>
<dbReference type="OrthoDB" id="8842at2157"/>
<evidence type="ECO:0000256" key="1">
    <source>
        <dbReference type="ARBA" id="ARBA00010537"/>
    </source>
</evidence>
<dbReference type="SUPFAM" id="SSF46906">
    <property type="entry name" value="Ribosomal protein L11, C-terminal domain"/>
    <property type="match status" value="1"/>
</dbReference>
<dbReference type="HOGENOM" id="CLU_074237_4_0_2"/>
<dbReference type="STRING" id="1459636.NTE_01197"/>
<organism evidence="10 11">
    <name type="scientific">Candidatus Nitrososphaera evergladensis SR1</name>
    <dbReference type="NCBI Taxonomy" id="1459636"/>
    <lineage>
        <taxon>Archaea</taxon>
        <taxon>Nitrososphaerota</taxon>
        <taxon>Nitrososphaeria</taxon>
        <taxon>Nitrososphaerales</taxon>
        <taxon>Nitrososphaeraceae</taxon>
        <taxon>Nitrososphaera</taxon>
    </lineage>
</organism>